<keyword evidence="3" id="KW-1185">Reference proteome</keyword>
<dbReference type="HOGENOM" id="CLU_056063_1_0_1"/>
<dbReference type="PANTHER" id="PTHR31720:SF12">
    <property type="entry name" value="SERPENTINE RECEPTOR, CLASS T-RELATED"/>
    <property type="match status" value="1"/>
</dbReference>
<dbReference type="EMBL" id="DS268488">
    <property type="protein sequence ID" value="EFP10770.1"/>
    <property type="molecule type" value="Genomic_DNA"/>
</dbReference>
<dbReference type="Pfam" id="PF10325">
    <property type="entry name" value="7TM_GPCR_Srz"/>
    <property type="match status" value="1"/>
</dbReference>
<name>E3MWP4_CAERE</name>
<feature type="transmembrane region" description="Helical" evidence="1">
    <location>
        <begin position="230"/>
        <end position="250"/>
    </location>
</feature>
<feature type="transmembrane region" description="Helical" evidence="1">
    <location>
        <begin position="262"/>
        <end position="285"/>
    </location>
</feature>
<protein>
    <submittedName>
        <fullName evidence="2">Uncharacterized protein</fullName>
    </submittedName>
</protein>
<keyword evidence="1" id="KW-0472">Membrane</keyword>
<accession>E3MWP4</accession>
<proteinExistence type="predicted"/>
<evidence type="ECO:0000256" key="1">
    <source>
        <dbReference type="SAM" id="Phobius"/>
    </source>
</evidence>
<keyword evidence="1" id="KW-1133">Transmembrane helix</keyword>
<dbReference type="Proteomes" id="UP000008281">
    <property type="component" value="Unassembled WGS sequence"/>
</dbReference>
<dbReference type="OrthoDB" id="5876498at2759"/>
<dbReference type="AlphaFoldDB" id="E3MWP4"/>
<sequence length="324" mass="37529">MNNSLFQSDGFTVGGVGALFIILSTVSMVTLLILVFPCYVLVNRANREKDKQLSVYPILKHFYQSICIFYCIIGIGVIYIIYFAILNRKSEEVRFYHGLLTIPIVMIGLIMAIFVETHNFIIALLSLQRFLLVFSRNIEKYIKPTEQESNKYLIGIYVAFYMGHFVYFGWCTYQDNQGGVTDSTIRIYLIFYIILNSILLLSGFLYIPIMLKIRKLASLSSTIQNRHQQFILYQTCSTVAFKLSHSYIIWYVEFDALPVSSYLFFLLFFDLISTPVLIQTSYLLCSKENFDILQKKLNIEKLKSFSLSARTSRVEPIELQNQTV</sequence>
<reference evidence="2" key="1">
    <citation type="submission" date="2007-07" db="EMBL/GenBank/DDBJ databases">
        <title>PCAP assembly of the Caenorhabditis remanei genome.</title>
        <authorList>
            <consortium name="The Caenorhabditis remanei Sequencing Consortium"/>
            <person name="Wilson R.K."/>
        </authorList>
    </citation>
    <scope>NUCLEOTIDE SEQUENCE [LARGE SCALE GENOMIC DNA]</scope>
    <source>
        <strain evidence="2">PB4641</strain>
    </source>
</reference>
<feature type="transmembrane region" description="Helical" evidence="1">
    <location>
        <begin position="150"/>
        <end position="170"/>
    </location>
</feature>
<feature type="transmembrane region" description="Helical" evidence="1">
    <location>
        <begin position="62"/>
        <end position="83"/>
    </location>
</feature>
<dbReference type="OMA" id="CKSNREM"/>
<evidence type="ECO:0000313" key="3">
    <source>
        <dbReference type="Proteomes" id="UP000008281"/>
    </source>
</evidence>
<feature type="transmembrane region" description="Helical" evidence="1">
    <location>
        <begin position="12"/>
        <end position="42"/>
    </location>
</feature>
<dbReference type="eggNOG" id="ENOG502TJKZ">
    <property type="taxonomic scope" value="Eukaryota"/>
</dbReference>
<dbReference type="PANTHER" id="PTHR31720">
    <property type="entry name" value="SERPENTINE RECEPTOR, CLASS Z-RELATED"/>
    <property type="match status" value="1"/>
</dbReference>
<gene>
    <name evidence="2" type="ORF">CRE_02518</name>
</gene>
<feature type="transmembrane region" description="Helical" evidence="1">
    <location>
        <begin position="190"/>
        <end position="209"/>
    </location>
</feature>
<organism evidence="3">
    <name type="scientific">Caenorhabditis remanei</name>
    <name type="common">Caenorhabditis vulgaris</name>
    <dbReference type="NCBI Taxonomy" id="31234"/>
    <lineage>
        <taxon>Eukaryota</taxon>
        <taxon>Metazoa</taxon>
        <taxon>Ecdysozoa</taxon>
        <taxon>Nematoda</taxon>
        <taxon>Chromadorea</taxon>
        <taxon>Rhabditida</taxon>
        <taxon>Rhabditina</taxon>
        <taxon>Rhabditomorpha</taxon>
        <taxon>Rhabditoidea</taxon>
        <taxon>Rhabditidae</taxon>
        <taxon>Peloderinae</taxon>
        <taxon>Caenorhabditis</taxon>
    </lineage>
</organism>
<dbReference type="InParanoid" id="E3MWP4"/>
<evidence type="ECO:0000313" key="2">
    <source>
        <dbReference type="EMBL" id="EFP10770.1"/>
    </source>
</evidence>
<keyword evidence="1" id="KW-0812">Transmembrane</keyword>
<feature type="transmembrane region" description="Helical" evidence="1">
    <location>
        <begin position="95"/>
        <end position="114"/>
    </location>
</feature>
<dbReference type="InterPro" id="IPR018817">
    <property type="entry name" value="7TM_GPCR_serpentine_rcpt_Srz"/>
</dbReference>